<protein>
    <recommendedName>
        <fullName evidence="6">Origin recognition complex subunit 4</fullName>
    </recommendedName>
</protein>
<dbReference type="GO" id="GO:0006270">
    <property type="term" value="P:DNA replication initiation"/>
    <property type="evidence" value="ECO:0007669"/>
    <property type="project" value="TreeGrafter"/>
</dbReference>
<dbReference type="InterPro" id="IPR027417">
    <property type="entry name" value="P-loop_NTPase"/>
</dbReference>
<dbReference type="GO" id="GO:0005664">
    <property type="term" value="C:nuclear origin of replication recognition complex"/>
    <property type="evidence" value="ECO:0007669"/>
    <property type="project" value="TreeGrafter"/>
</dbReference>
<accession>A0A1X2IWQ4</accession>
<comment type="subcellular location">
    <subcellularLocation>
        <location evidence="1 6">Nucleus</location>
    </subcellularLocation>
</comment>
<name>A0A1X2IWQ4_9FUNG</name>
<keyword evidence="5 6" id="KW-0539">Nucleus</keyword>
<comment type="caution">
    <text evidence="10">The sequence shown here is derived from an EMBL/GenBank/DDBJ whole genome shotgun (WGS) entry which is preliminary data.</text>
</comment>
<dbReference type="Pfam" id="PF13191">
    <property type="entry name" value="AAA_16"/>
    <property type="match status" value="1"/>
</dbReference>
<evidence type="ECO:0000256" key="2">
    <source>
        <dbReference type="ARBA" id="ARBA00005334"/>
    </source>
</evidence>
<dbReference type="OrthoDB" id="343623at2759"/>
<dbReference type="SUPFAM" id="SSF52540">
    <property type="entry name" value="P-loop containing nucleoside triphosphate hydrolases"/>
    <property type="match status" value="1"/>
</dbReference>
<comment type="function">
    <text evidence="6">Component of the origin recognition complex (ORC) that binds origins of replication.</text>
</comment>
<dbReference type="Gene3D" id="3.40.50.300">
    <property type="entry name" value="P-loop containing nucleotide triphosphate hydrolases"/>
    <property type="match status" value="1"/>
</dbReference>
<keyword evidence="4 6" id="KW-0238">DNA-binding</keyword>
<evidence type="ECO:0000313" key="11">
    <source>
        <dbReference type="Proteomes" id="UP000193560"/>
    </source>
</evidence>
<evidence type="ECO:0000256" key="6">
    <source>
        <dbReference type="PIRNR" id="PIRNR007858"/>
    </source>
</evidence>
<comment type="similarity">
    <text evidence="2 6">Belongs to the ORC4 family.</text>
</comment>
<evidence type="ECO:0000256" key="4">
    <source>
        <dbReference type="ARBA" id="ARBA00023125"/>
    </source>
</evidence>
<evidence type="ECO:0000259" key="9">
    <source>
        <dbReference type="Pfam" id="PF14629"/>
    </source>
</evidence>
<evidence type="ECO:0000259" key="8">
    <source>
        <dbReference type="Pfam" id="PF13191"/>
    </source>
</evidence>
<evidence type="ECO:0000256" key="5">
    <source>
        <dbReference type="ARBA" id="ARBA00023242"/>
    </source>
</evidence>
<dbReference type="Proteomes" id="UP000193560">
    <property type="component" value="Unassembled WGS sequence"/>
</dbReference>
<dbReference type="InterPro" id="IPR032705">
    <property type="entry name" value="ORC4_C"/>
</dbReference>
<feature type="domain" description="Orc1-like AAA ATPase" evidence="8">
    <location>
        <begin position="58"/>
        <end position="211"/>
    </location>
</feature>
<dbReference type="FunFam" id="3.40.50.300:FF:001499">
    <property type="entry name" value="Origin recognition complex subunit 4, putative"/>
    <property type="match status" value="1"/>
</dbReference>
<dbReference type="STRING" id="90262.A0A1X2IWQ4"/>
<evidence type="ECO:0000256" key="1">
    <source>
        <dbReference type="ARBA" id="ARBA00004123"/>
    </source>
</evidence>
<dbReference type="PANTHER" id="PTHR12087:SF0">
    <property type="entry name" value="ORIGIN RECOGNITION COMPLEX SUBUNIT 4"/>
    <property type="match status" value="1"/>
</dbReference>
<gene>
    <name evidence="10" type="ORF">BCR42DRAFT_404903</name>
</gene>
<dbReference type="GO" id="GO:0003688">
    <property type="term" value="F:DNA replication origin binding"/>
    <property type="evidence" value="ECO:0007669"/>
    <property type="project" value="TreeGrafter"/>
</dbReference>
<evidence type="ECO:0000256" key="3">
    <source>
        <dbReference type="ARBA" id="ARBA00022705"/>
    </source>
</evidence>
<keyword evidence="3 6" id="KW-0235">DNA replication</keyword>
<feature type="domain" description="Origin recognition complex subunit 4 C-terminal" evidence="9">
    <location>
        <begin position="249"/>
        <end position="440"/>
    </location>
</feature>
<organism evidence="10 11">
    <name type="scientific">Absidia repens</name>
    <dbReference type="NCBI Taxonomy" id="90262"/>
    <lineage>
        <taxon>Eukaryota</taxon>
        <taxon>Fungi</taxon>
        <taxon>Fungi incertae sedis</taxon>
        <taxon>Mucoromycota</taxon>
        <taxon>Mucoromycotina</taxon>
        <taxon>Mucoromycetes</taxon>
        <taxon>Mucorales</taxon>
        <taxon>Cunninghamellaceae</taxon>
        <taxon>Absidia</taxon>
    </lineage>
</organism>
<proteinExistence type="inferred from homology"/>
<dbReference type="PIRSF" id="PIRSF007858">
    <property type="entry name" value="ORC4"/>
    <property type="match status" value="1"/>
</dbReference>
<feature type="compositionally biased region" description="Polar residues" evidence="7">
    <location>
        <begin position="22"/>
        <end position="36"/>
    </location>
</feature>
<dbReference type="EMBL" id="MCGE01000003">
    <property type="protein sequence ID" value="ORZ23488.1"/>
    <property type="molecule type" value="Genomic_DNA"/>
</dbReference>
<reference evidence="10 11" key="1">
    <citation type="submission" date="2016-07" db="EMBL/GenBank/DDBJ databases">
        <title>Pervasive Adenine N6-methylation of Active Genes in Fungi.</title>
        <authorList>
            <consortium name="DOE Joint Genome Institute"/>
            <person name="Mondo S.J."/>
            <person name="Dannebaum R.O."/>
            <person name="Kuo R.C."/>
            <person name="Labutti K."/>
            <person name="Haridas S."/>
            <person name="Kuo A."/>
            <person name="Salamov A."/>
            <person name="Ahrendt S.R."/>
            <person name="Lipzen A."/>
            <person name="Sullivan W."/>
            <person name="Andreopoulos W.B."/>
            <person name="Clum A."/>
            <person name="Lindquist E."/>
            <person name="Daum C."/>
            <person name="Ramamoorthy G.K."/>
            <person name="Gryganskyi A."/>
            <person name="Culley D."/>
            <person name="Magnuson J.K."/>
            <person name="James T.Y."/>
            <person name="O'Malley M.A."/>
            <person name="Stajich J.E."/>
            <person name="Spatafora J.W."/>
            <person name="Visel A."/>
            <person name="Grigoriev I.V."/>
        </authorList>
    </citation>
    <scope>NUCLEOTIDE SEQUENCE [LARGE SCALE GENOMIC DNA]</scope>
    <source>
        <strain evidence="10 11">NRRL 1336</strain>
    </source>
</reference>
<dbReference type="AlphaFoldDB" id="A0A1X2IWQ4"/>
<dbReference type="InterPro" id="IPR041664">
    <property type="entry name" value="AAA_16"/>
</dbReference>
<dbReference type="Pfam" id="PF14629">
    <property type="entry name" value="ORC4_C"/>
    <property type="match status" value="1"/>
</dbReference>
<dbReference type="PANTHER" id="PTHR12087">
    <property type="entry name" value="ORIGIN RECOGNITION COMPLEX SUBUNIT 4"/>
    <property type="match status" value="1"/>
</dbReference>
<evidence type="ECO:0000313" key="10">
    <source>
        <dbReference type="EMBL" id="ORZ23488.1"/>
    </source>
</evidence>
<sequence>MTKRLAEDTTSTHSKKKHAKNSQDTNITEPTSNNYDSIKRIKTHLTSRLSERSTPTRLVGVQKEYDSLYQLLQQTVSKGESNSCLMIGNRGTGKTTMVRLALDELAKKYPKGFATVRLNGLTETTDRVALSEIARQLLAAQEKPHQQLCTFTTFAESFEYTLSLLKQGDKTRLPIVFILEEFDLLAQHPKQTLLYNLFDATQSAQNPMAVVGVTCRIDTMNLLEKRVRSRFSHRQIYMFPPATFGDFVDIARDALTVPPGVVDDDTFVTQFNQAATDMFQDSSITTLLRRIFDITKDLRMFFKICFEPVAQLCEESPYLQASQFIESSLEQRTDLKTEMLKGISLLELVLIVSMKKLMERDIQAFNFQMIYDEYKDFMTQTQVRGMGFGMKLYKRPVALKAFESLQSFELVCPVDQIGKCPKEYRMAKLMLEHAQIIDAVLKYKDCPTNLIKWATNAG</sequence>
<evidence type="ECO:0000256" key="7">
    <source>
        <dbReference type="SAM" id="MobiDB-lite"/>
    </source>
</evidence>
<keyword evidence="11" id="KW-1185">Reference proteome</keyword>
<dbReference type="InterPro" id="IPR016527">
    <property type="entry name" value="ORC4"/>
</dbReference>
<feature type="region of interest" description="Disordered" evidence="7">
    <location>
        <begin position="1"/>
        <end position="36"/>
    </location>
</feature>